<evidence type="ECO:0000256" key="1">
    <source>
        <dbReference type="SAM" id="MobiDB-lite"/>
    </source>
</evidence>
<keyword evidence="2" id="KW-1133">Transmembrane helix</keyword>
<proteinExistence type="predicted"/>
<evidence type="ECO:0000313" key="3">
    <source>
        <dbReference type="EMBL" id="GAA3720199.1"/>
    </source>
</evidence>
<feature type="compositionally biased region" description="Basic and acidic residues" evidence="1">
    <location>
        <begin position="211"/>
        <end position="233"/>
    </location>
</feature>
<evidence type="ECO:0000313" key="4">
    <source>
        <dbReference type="Proteomes" id="UP001500051"/>
    </source>
</evidence>
<protein>
    <submittedName>
        <fullName evidence="3">Uncharacterized protein</fullName>
    </submittedName>
</protein>
<keyword evidence="2" id="KW-0812">Transmembrane</keyword>
<keyword evidence="2" id="KW-0472">Membrane</keyword>
<feature type="transmembrane region" description="Helical" evidence="2">
    <location>
        <begin position="7"/>
        <end position="25"/>
    </location>
</feature>
<reference evidence="4" key="1">
    <citation type="journal article" date="2019" name="Int. J. Syst. Evol. Microbiol.">
        <title>The Global Catalogue of Microorganisms (GCM) 10K type strain sequencing project: providing services to taxonomists for standard genome sequencing and annotation.</title>
        <authorList>
            <consortium name="The Broad Institute Genomics Platform"/>
            <consortium name="The Broad Institute Genome Sequencing Center for Infectious Disease"/>
            <person name="Wu L."/>
            <person name="Ma J."/>
        </authorList>
    </citation>
    <scope>NUCLEOTIDE SEQUENCE [LARGE SCALE GENOMIC DNA]</scope>
    <source>
        <strain evidence="4">JCM 16548</strain>
    </source>
</reference>
<dbReference type="EMBL" id="BAAAYX010000035">
    <property type="protein sequence ID" value="GAA3720199.1"/>
    <property type="molecule type" value="Genomic_DNA"/>
</dbReference>
<feature type="region of interest" description="Disordered" evidence="1">
    <location>
        <begin position="181"/>
        <end position="243"/>
    </location>
</feature>
<dbReference type="Proteomes" id="UP001500051">
    <property type="component" value="Unassembled WGS sequence"/>
</dbReference>
<organism evidence="3 4">
    <name type="scientific">Microlunatus aurantiacus</name>
    <dbReference type="NCBI Taxonomy" id="446786"/>
    <lineage>
        <taxon>Bacteria</taxon>
        <taxon>Bacillati</taxon>
        <taxon>Actinomycetota</taxon>
        <taxon>Actinomycetes</taxon>
        <taxon>Propionibacteriales</taxon>
        <taxon>Propionibacteriaceae</taxon>
        <taxon>Microlunatus</taxon>
    </lineage>
</organism>
<evidence type="ECO:0000256" key="2">
    <source>
        <dbReference type="SAM" id="Phobius"/>
    </source>
</evidence>
<sequence>MRGRLGAGHVLAVAGALVIALALALDAPAVRLTAALLVCLVLPGLGWARRLRLRDLGDTVALTVVLSMSLTAVVATGMAVTRTWSASGGLVVLVAITVLGFVPVRSVAARAVTVLRGRATLTPRRPVAVEVGETEDGWTDWYADARDRADEERRRREAEAEAAEQEWRDWYAESRRLVARDRDRGWGDPDPDGAGAGSATDGAGDGADEPANDRADEPANHRADEPAIDEARVVRTGSVFGRD</sequence>
<gene>
    <name evidence="3" type="ORF">GCM10022204_45440</name>
</gene>
<comment type="caution">
    <text evidence="3">The sequence shown here is derived from an EMBL/GenBank/DDBJ whole genome shotgun (WGS) entry which is preliminary data.</text>
</comment>
<dbReference type="RefSeq" id="WP_344814757.1">
    <property type="nucleotide sequence ID" value="NZ_BAAAYX010000035.1"/>
</dbReference>
<keyword evidence="4" id="KW-1185">Reference proteome</keyword>
<feature type="transmembrane region" description="Helical" evidence="2">
    <location>
        <begin position="60"/>
        <end position="80"/>
    </location>
</feature>
<feature type="transmembrane region" description="Helical" evidence="2">
    <location>
        <begin position="31"/>
        <end position="48"/>
    </location>
</feature>
<name>A0ABP7EMS6_9ACTN</name>
<feature type="transmembrane region" description="Helical" evidence="2">
    <location>
        <begin position="86"/>
        <end position="108"/>
    </location>
</feature>
<accession>A0ABP7EMS6</accession>